<reference evidence="1 2" key="1">
    <citation type="submission" date="2017-07" db="EMBL/GenBank/DDBJ databases">
        <authorList>
            <person name="Sun Z.S."/>
            <person name="Albrecht U."/>
            <person name="Echele G."/>
            <person name="Lee C.C."/>
        </authorList>
    </citation>
    <scope>NUCLEOTIDE SEQUENCE [LARGE SCALE GENOMIC DNA]</scope>
    <source>
        <strain evidence="2">type strain: KCTC 22618</strain>
    </source>
</reference>
<accession>A0A238UFU4</accession>
<dbReference type="Proteomes" id="UP000215214">
    <property type="component" value="Chromosome TJEJU"/>
</dbReference>
<dbReference type="InterPro" id="IPR012467">
    <property type="entry name" value="DUF1684"/>
</dbReference>
<dbReference type="KEGG" id="tje:TJEJU_3596"/>
<sequence>MKKVILFLFLSLFLSCNSGKRKPLGESDFQREMNSKFKDASTSPLTKSGLRKFKGLAFFPINEKFKVSAKLTKTPNGKVFNFPTTTSETVKYKKYGIIQFSIDGKDFELDIYKDPNPRIDYKNHLFLPFLDETNGKGSYGGGRFIDVLTTDIKEDGTITIDFNKAYNPYCAYNKLYSCPITPRNNSLAIAIEAGVMDYKK</sequence>
<dbReference type="PANTHER" id="PTHR41913">
    <property type="entry name" value="DUF1684 DOMAIN-CONTAINING PROTEIN"/>
    <property type="match status" value="1"/>
</dbReference>
<evidence type="ECO:0000313" key="1">
    <source>
        <dbReference type="EMBL" id="SNR17240.1"/>
    </source>
</evidence>
<evidence type="ECO:0008006" key="3">
    <source>
        <dbReference type="Google" id="ProtNLM"/>
    </source>
</evidence>
<dbReference type="RefSeq" id="WP_095074300.1">
    <property type="nucleotide sequence ID" value="NZ_LT899436.1"/>
</dbReference>
<evidence type="ECO:0000313" key="2">
    <source>
        <dbReference type="Proteomes" id="UP000215214"/>
    </source>
</evidence>
<keyword evidence="2" id="KW-1185">Reference proteome</keyword>
<dbReference type="PROSITE" id="PS51257">
    <property type="entry name" value="PROKAR_LIPOPROTEIN"/>
    <property type="match status" value="1"/>
</dbReference>
<dbReference type="PANTHER" id="PTHR41913:SF1">
    <property type="entry name" value="DUF1684 DOMAIN-CONTAINING PROTEIN"/>
    <property type="match status" value="1"/>
</dbReference>
<proteinExistence type="predicted"/>
<dbReference type="Pfam" id="PF07920">
    <property type="entry name" value="DUF1684"/>
    <property type="match status" value="1"/>
</dbReference>
<dbReference type="EMBL" id="LT899436">
    <property type="protein sequence ID" value="SNR17240.1"/>
    <property type="molecule type" value="Genomic_DNA"/>
</dbReference>
<protein>
    <recommendedName>
        <fullName evidence="3">DUF1684 domain-containing protein</fullName>
    </recommendedName>
</protein>
<name>A0A238UFU4_9FLAO</name>
<organism evidence="1 2">
    <name type="scientific">Tenacibaculum jejuense</name>
    <dbReference type="NCBI Taxonomy" id="584609"/>
    <lineage>
        <taxon>Bacteria</taxon>
        <taxon>Pseudomonadati</taxon>
        <taxon>Bacteroidota</taxon>
        <taxon>Flavobacteriia</taxon>
        <taxon>Flavobacteriales</taxon>
        <taxon>Flavobacteriaceae</taxon>
        <taxon>Tenacibaculum</taxon>
    </lineage>
</organism>
<dbReference type="AlphaFoldDB" id="A0A238UFU4"/>
<dbReference type="OrthoDB" id="5493262at2"/>
<gene>
    <name evidence="1" type="ORF">TJEJU_3596</name>
</gene>